<dbReference type="AlphaFoldDB" id="A0A9Q3CQ85"/>
<comment type="caution">
    <text evidence="1">The sequence shown here is derived from an EMBL/GenBank/DDBJ whole genome shotgun (WGS) entry which is preliminary data.</text>
</comment>
<dbReference type="EMBL" id="AVOT02009308">
    <property type="protein sequence ID" value="MBW0487837.1"/>
    <property type="molecule type" value="Genomic_DNA"/>
</dbReference>
<evidence type="ECO:0008006" key="3">
    <source>
        <dbReference type="Google" id="ProtNLM"/>
    </source>
</evidence>
<name>A0A9Q3CQ85_9BASI</name>
<evidence type="ECO:0000313" key="2">
    <source>
        <dbReference type="Proteomes" id="UP000765509"/>
    </source>
</evidence>
<dbReference type="Proteomes" id="UP000765509">
    <property type="component" value="Unassembled WGS sequence"/>
</dbReference>
<sequence>MTTLKLPISRGLVLVHDVVFSNKISGTILSVGHLCTAGVVPVFDDLELSLFVCGFLVTTTFNNNCWWLDISAEEGTKRSAAVSPSCVLPKIEMHPISKPTSTSLSSRNRQIQSASIVFPHFQSSNNTPTGCVKGLLFHIVNAATLGQVPTECYFKNELKAIDTLSVTKDIVIPKHLGQALSGPLQHDWKRAYKAELVQMTLRDVWEAVDKDKMMKTIGHHWVFNIKHHADRTIENTLSRKSVNSLTSPRVLTRQYFVITKLRCKF</sequence>
<evidence type="ECO:0000313" key="1">
    <source>
        <dbReference type="EMBL" id="MBW0487837.1"/>
    </source>
</evidence>
<protein>
    <recommendedName>
        <fullName evidence="3">Mitochondrial protein</fullName>
    </recommendedName>
</protein>
<proteinExistence type="predicted"/>
<reference evidence="1" key="1">
    <citation type="submission" date="2021-03" db="EMBL/GenBank/DDBJ databases">
        <title>Draft genome sequence of rust myrtle Austropuccinia psidii MF-1, a brazilian biotype.</title>
        <authorList>
            <person name="Quecine M.C."/>
            <person name="Pachon D.M.R."/>
            <person name="Bonatelli M.L."/>
            <person name="Correr F.H."/>
            <person name="Franceschini L.M."/>
            <person name="Leite T.F."/>
            <person name="Margarido G.R.A."/>
            <person name="Almeida C.A."/>
            <person name="Ferrarezi J.A."/>
            <person name="Labate C.A."/>
        </authorList>
    </citation>
    <scope>NUCLEOTIDE SEQUENCE</scope>
    <source>
        <strain evidence="1">MF-1</strain>
    </source>
</reference>
<organism evidence="1 2">
    <name type="scientific">Austropuccinia psidii MF-1</name>
    <dbReference type="NCBI Taxonomy" id="1389203"/>
    <lineage>
        <taxon>Eukaryota</taxon>
        <taxon>Fungi</taxon>
        <taxon>Dikarya</taxon>
        <taxon>Basidiomycota</taxon>
        <taxon>Pucciniomycotina</taxon>
        <taxon>Pucciniomycetes</taxon>
        <taxon>Pucciniales</taxon>
        <taxon>Sphaerophragmiaceae</taxon>
        <taxon>Austropuccinia</taxon>
    </lineage>
</organism>
<keyword evidence="2" id="KW-1185">Reference proteome</keyword>
<accession>A0A9Q3CQ85</accession>
<gene>
    <name evidence="1" type="ORF">O181_027552</name>
</gene>